<feature type="compositionally biased region" description="Basic and acidic residues" evidence="1">
    <location>
        <begin position="200"/>
        <end position="213"/>
    </location>
</feature>
<accession>A0A4P9ZWU2</accession>
<dbReference type="EMBL" id="ML002405">
    <property type="protein sequence ID" value="RKP38097.1"/>
    <property type="molecule type" value="Genomic_DNA"/>
</dbReference>
<dbReference type="AlphaFoldDB" id="A0A4P9ZWU2"/>
<organism evidence="2 3">
    <name type="scientific">Dimargaris cristalligena</name>
    <dbReference type="NCBI Taxonomy" id="215637"/>
    <lineage>
        <taxon>Eukaryota</taxon>
        <taxon>Fungi</taxon>
        <taxon>Fungi incertae sedis</taxon>
        <taxon>Zoopagomycota</taxon>
        <taxon>Kickxellomycotina</taxon>
        <taxon>Dimargaritomycetes</taxon>
        <taxon>Dimargaritales</taxon>
        <taxon>Dimargaritaceae</taxon>
        <taxon>Dimargaris</taxon>
    </lineage>
</organism>
<feature type="region of interest" description="Disordered" evidence="1">
    <location>
        <begin position="1"/>
        <end position="20"/>
    </location>
</feature>
<evidence type="ECO:0000256" key="1">
    <source>
        <dbReference type="SAM" id="MobiDB-lite"/>
    </source>
</evidence>
<feature type="compositionally biased region" description="Polar residues" evidence="1">
    <location>
        <begin position="115"/>
        <end position="133"/>
    </location>
</feature>
<evidence type="ECO:0000313" key="3">
    <source>
        <dbReference type="Proteomes" id="UP000268162"/>
    </source>
</evidence>
<dbReference type="Proteomes" id="UP000268162">
    <property type="component" value="Unassembled WGS sequence"/>
</dbReference>
<feature type="compositionally biased region" description="Gly residues" evidence="1">
    <location>
        <begin position="147"/>
        <end position="158"/>
    </location>
</feature>
<feature type="region of interest" description="Disordered" evidence="1">
    <location>
        <begin position="93"/>
        <end position="214"/>
    </location>
</feature>
<keyword evidence="3" id="KW-1185">Reference proteome</keyword>
<feature type="compositionally biased region" description="Polar residues" evidence="1">
    <location>
        <begin position="93"/>
        <end position="107"/>
    </location>
</feature>
<proteinExistence type="predicted"/>
<protein>
    <submittedName>
        <fullName evidence="2">Uncharacterized protein</fullName>
    </submittedName>
</protein>
<reference evidence="3" key="1">
    <citation type="journal article" date="2018" name="Nat. Microbiol.">
        <title>Leveraging single-cell genomics to expand the fungal tree of life.</title>
        <authorList>
            <person name="Ahrendt S.R."/>
            <person name="Quandt C.A."/>
            <person name="Ciobanu D."/>
            <person name="Clum A."/>
            <person name="Salamov A."/>
            <person name="Andreopoulos B."/>
            <person name="Cheng J.F."/>
            <person name="Woyke T."/>
            <person name="Pelin A."/>
            <person name="Henrissat B."/>
            <person name="Reynolds N.K."/>
            <person name="Benny G.L."/>
            <person name="Smith M.E."/>
            <person name="James T.Y."/>
            <person name="Grigoriev I.V."/>
        </authorList>
    </citation>
    <scope>NUCLEOTIDE SEQUENCE [LARGE SCALE GENOMIC DNA]</scope>
    <source>
        <strain evidence="3">RSA 468</strain>
    </source>
</reference>
<gene>
    <name evidence="2" type="ORF">BJ085DRAFT_36500</name>
</gene>
<sequence length="233" mass="24961">MSSDDTKPASATPRPLSMSLSHLTRPVSVMMPDAPNPTDFKIGSMSIPEMIQFDRDSQDLTFEVPEHILYTVNSAKLAAMTRDKASSSYQDLLNQSMADMHQRATSPSPDPTDYSGASSASVAKPKQSFQTHHSSTRDRYQASLRSQGGGGGGSGSGGPQTSMDGTRGAVISDYPTDSARPEPLTPADIHLAEKQSITTSEHHSGPGKQRNESKSSFASFFTCCFGSSSRYDD</sequence>
<dbReference type="OrthoDB" id="5599956at2759"/>
<name>A0A4P9ZWU2_9FUNG</name>
<evidence type="ECO:0000313" key="2">
    <source>
        <dbReference type="EMBL" id="RKP38097.1"/>
    </source>
</evidence>